<evidence type="ECO:0000313" key="4">
    <source>
        <dbReference type="Proteomes" id="UP000315995"/>
    </source>
</evidence>
<name>A0A4Y6PTL7_PERCE</name>
<feature type="compositionally biased region" description="Pro residues" evidence="2">
    <location>
        <begin position="232"/>
        <end position="244"/>
    </location>
</feature>
<keyword evidence="4" id="KW-1185">Reference proteome</keyword>
<accession>A0A5B8Y8E4</accession>
<gene>
    <name evidence="3" type="ORF">FIV42_10325</name>
</gene>
<sequence>MAARPHVNTPVDHIIMVLSALGMLCKRHKTAFSRVRGDDFDGEALARELKERLEEKEATYQTERREDVEWTNNKDEVVGRTAEMAVATKASVELGYHGDGDLDDRMADFKTPTPSKIRTLPTANNALRTMRAGLKHHASHLQKHVANYDEILAEVETLLQRVDELGNADAEEQAETRTAAHERDQAKEDALDFIDRLDLTARVASPWVGGILAELDAIFAEHVPQPNTDEPTPTPQPQPEPTEV</sequence>
<reference evidence="3 4" key="1">
    <citation type="submission" date="2019-06" db="EMBL/GenBank/DDBJ databases">
        <title>Persicimonas caeni gen. nov., sp. nov., a predatory bacterium isolated from solar saltern.</title>
        <authorList>
            <person name="Wang S."/>
        </authorList>
    </citation>
    <scope>NUCLEOTIDE SEQUENCE [LARGE SCALE GENOMIC DNA]</scope>
    <source>
        <strain evidence="3 4">YN101</strain>
    </source>
</reference>
<dbReference type="EMBL" id="CP041186">
    <property type="protein sequence ID" value="QDG51115.1"/>
    <property type="molecule type" value="Genomic_DNA"/>
</dbReference>
<keyword evidence="1" id="KW-0175">Coiled coil</keyword>
<evidence type="ECO:0000256" key="2">
    <source>
        <dbReference type="SAM" id="MobiDB-lite"/>
    </source>
</evidence>
<dbReference type="AlphaFoldDB" id="A0A4Y6PTL7"/>
<organism evidence="3 4">
    <name type="scientific">Persicimonas caeni</name>
    <dbReference type="NCBI Taxonomy" id="2292766"/>
    <lineage>
        <taxon>Bacteria</taxon>
        <taxon>Deltaproteobacteria</taxon>
        <taxon>Bradymonadales</taxon>
        <taxon>Bradymonadaceae</taxon>
        <taxon>Persicimonas</taxon>
    </lineage>
</organism>
<dbReference type="Proteomes" id="UP000315995">
    <property type="component" value="Chromosome"/>
</dbReference>
<evidence type="ECO:0000256" key="1">
    <source>
        <dbReference type="SAM" id="Coils"/>
    </source>
</evidence>
<feature type="coiled-coil region" evidence="1">
    <location>
        <begin position="141"/>
        <end position="168"/>
    </location>
</feature>
<proteinExistence type="predicted"/>
<dbReference type="RefSeq" id="WP_141197600.1">
    <property type="nucleotide sequence ID" value="NZ_CP041186.1"/>
</dbReference>
<accession>A0A4Y6PTL7</accession>
<protein>
    <submittedName>
        <fullName evidence="3">Uncharacterized protein</fullName>
    </submittedName>
</protein>
<evidence type="ECO:0000313" key="3">
    <source>
        <dbReference type="EMBL" id="QDG51115.1"/>
    </source>
</evidence>
<feature type="region of interest" description="Disordered" evidence="2">
    <location>
        <begin position="222"/>
        <end position="244"/>
    </location>
</feature>